<keyword evidence="3" id="KW-1185">Reference proteome</keyword>
<reference evidence="3" key="1">
    <citation type="submission" date="2016-10" db="EMBL/GenBank/DDBJ databases">
        <authorList>
            <person name="Varghese N."/>
            <person name="Submissions S."/>
        </authorList>
    </citation>
    <scope>NUCLEOTIDE SEQUENCE [LARGE SCALE GENOMIC DNA]</scope>
    <source>
        <strain evidence="3">DSM 19482</strain>
    </source>
</reference>
<keyword evidence="1" id="KW-1133">Transmembrane helix</keyword>
<gene>
    <name evidence="2" type="ORF">SAMN05660493_00827</name>
</gene>
<proteinExistence type="predicted"/>
<feature type="transmembrane region" description="Helical" evidence="1">
    <location>
        <begin position="15"/>
        <end position="35"/>
    </location>
</feature>
<protein>
    <submittedName>
        <fullName evidence="2">Uncharacterized protein</fullName>
    </submittedName>
</protein>
<keyword evidence="1" id="KW-0812">Transmembrane</keyword>
<accession>A0A1U7PUH1</accession>
<evidence type="ECO:0000256" key="1">
    <source>
        <dbReference type="SAM" id="Phobius"/>
    </source>
</evidence>
<dbReference type="STRING" id="1121284.SAMN05660493_00827"/>
<dbReference type="EMBL" id="FTPU01000006">
    <property type="protein sequence ID" value="SIT96154.1"/>
    <property type="molecule type" value="Genomic_DNA"/>
</dbReference>
<evidence type="ECO:0000313" key="3">
    <source>
        <dbReference type="Proteomes" id="UP000187261"/>
    </source>
</evidence>
<sequence length="55" mass="6882">MFLVLYIEYDFNQIIYLRIKVIFCLIFKITDYLIFVKNLKNWYKNINFADISFFI</sequence>
<dbReference type="Proteomes" id="UP000187261">
    <property type="component" value="Unassembled WGS sequence"/>
</dbReference>
<dbReference type="AlphaFoldDB" id="A0A1U7PUH1"/>
<evidence type="ECO:0000313" key="2">
    <source>
        <dbReference type="EMBL" id="SIT96154.1"/>
    </source>
</evidence>
<name>A0A1U7PUH1_9FLAO</name>
<organism evidence="2 3">
    <name type="scientific">Epilithonimonas bovis DSM 19482</name>
    <dbReference type="NCBI Taxonomy" id="1121284"/>
    <lineage>
        <taxon>Bacteria</taxon>
        <taxon>Pseudomonadati</taxon>
        <taxon>Bacteroidota</taxon>
        <taxon>Flavobacteriia</taxon>
        <taxon>Flavobacteriales</taxon>
        <taxon>Weeksellaceae</taxon>
        <taxon>Chryseobacterium group</taxon>
        <taxon>Epilithonimonas</taxon>
    </lineage>
</organism>
<keyword evidence="1" id="KW-0472">Membrane</keyword>